<dbReference type="EMBL" id="JAWDGP010002624">
    <property type="protein sequence ID" value="KAK3781428.1"/>
    <property type="molecule type" value="Genomic_DNA"/>
</dbReference>
<gene>
    <name evidence="1" type="ORF">RRG08_019054</name>
</gene>
<sequence length="227" mass="24936">MDSGYLPQRSGHPVYSFAQGQVTLSTPSLRVRSPCLLLRSGSGHPVYSFAQGQVTLSTPSLRVRSPCLLPRSGSGHPVYSFAQGQVTLSTPSLRVRSPCLLLRSGSGHPVYSFAQGQVTLSTPSLRINKAEVSMTFLGYLLFGIKAEHPTRGCCEYQQNTGPFQRKAFLNTITGVDVHHRGRDYRNKLVAEWHGCQDAPISGRCHSGRQLDRQQGRMVHSDSSQQLL</sequence>
<dbReference type="Proteomes" id="UP001283361">
    <property type="component" value="Unassembled WGS sequence"/>
</dbReference>
<keyword evidence="2" id="KW-1185">Reference proteome</keyword>
<protein>
    <submittedName>
        <fullName evidence="1">Uncharacterized protein</fullName>
    </submittedName>
</protein>
<organism evidence="1 2">
    <name type="scientific">Elysia crispata</name>
    <name type="common">lettuce slug</name>
    <dbReference type="NCBI Taxonomy" id="231223"/>
    <lineage>
        <taxon>Eukaryota</taxon>
        <taxon>Metazoa</taxon>
        <taxon>Spiralia</taxon>
        <taxon>Lophotrochozoa</taxon>
        <taxon>Mollusca</taxon>
        <taxon>Gastropoda</taxon>
        <taxon>Heterobranchia</taxon>
        <taxon>Euthyneura</taxon>
        <taxon>Panpulmonata</taxon>
        <taxon>Sacoglossa</taxon>
        <taxon>Placobranchoidea</taxon>
        <taxon>Plakobranchidae</taxon>
        <taxon>Elysia</taxon>
    </lineage>
</organism>
<evidence type="ECO:0000313" key="1">
    <source>
        <dbReference type="EMBL" id="KAK3781428.1"/>
    </source>
</evidence>
<dbReference type="AlphaFoldDB" id="A0AAE1A5P4"/>
<proteinExistence type="predicted"/>
<comment type="caution">
    <text evidence="1">The sequence shown here is derived from an EMBL/GenBank/DDBJ whole genome shotgun (WGS) entry which is preliminary data.</text>
</comment>
<name>A0AAE1A5P4_9GAST</name>
<accession>A0AAE1A5P4</accession>
<reference evidence="1" key="1">
    <citation type="journal article" date="2023" name="G3 (Bethesda)">
        <title>A reference genome for the long-term kleptoplast-retaining sea slug Elysia crispata morphotype clarki.</title>
        <authorList>
            <person name="Eastman K.E."/>
            <person name="Pendleton A.L."/>
            <person name="Shaikh M.A."/>
            <person name="Suttiyut T."/>
            <person name="Ogas R."/>
            <person name="Tomko P."/>
            <person name="Gavelis G."/>
            <person name="Widhalm J.R."/>
            <person name="Wisecaver J.H."/>
        </authorList>
    </citation>
    <scope>NUCLEOTIDE SEQUENCE</scope>
    <source>
        <strain evidence="1">ECLA1</strain>
    </source>
</reference>
<evidence type="ECO:0000313" key="2">
    <source>
        <dbReference type="Proteomes" id="UP001283361"/>
    </source>
</evidence>